<reference evidence="1 2" key="1">
    <citation type="submission" date="2019-10" db="EMBL/GenBank/DDBJ databases">
        <title>A soil myxobacterium in the family Polyangiaceae.</title>
        <authorList>
            <person name="Li Y."/>
            <person name="Wang J."/>
        </authorList>
    </citation>
    <scope>NUCLEOTIDE SEQUENCE [LARGE SCALE GENOMIC DNA]</scope>
    <source>
        <strain evidence="1 2">DSM 14734</strain>
    </source>
</reference>
<proteinExistence type="predicted"/>
<sequence length="162" mass="17476">MTLPAIDDLSTFGGILSDYTEVVDPTTDLPALASNQVRADVAAMTRLCPRAFVIWTNDGSDGTVVTFDSVVGSSSSYYPTYYPTITKQATGHWRLTFTASVTDFLGETQFWNFRYGEGCMLSSTFGTAQVVKVAPNIVDAYLFDAAGAASDFAGSNILTRVY</sequence>
<organism evidence="1 2">
    <name type="scientific">Polyangium spumosum</name>
    <dbReference type="NCBI Taxonomy" id="889282"/>
    <lineage>
        <taxon>Bacteria</taxon>
        <taxon>Pseudomonadati</taxon>
        <taxon>Myxococcota</taxon>
        <taxon>Polyangia</taxon>
        <taxon>Polyangiales</taxon>
        <taxon>Polyangiaceae</taxon>
        <taxon>Polyangium</taxon>
    </lineage>
</organism>
<name>A0A6N7Q146_9BACT</name>
<keyword evidence="2" id="KW-1185">Reference proteome</keyword>
<dbReference type="Proteomes" id="UP000440224">
    <property type="component" value="Unassembled WGS sequence"/>
</dbReference>
<dbReference type="AlphaFoldDB" id="A0A6N7Q146"/>
<evidence type="ECO:0000313" key="2">
    <source>
        <dbReference type="Proteomes" id="UP000440224"/>
    </source>
</evidence>
<dbReference type="EMBL" id="WJIE01000027">
    <property type="protein sequence ID" value="MRG98202.1"/>
    <property type="molecule type" value="Genomic_DNA"/>
</dbReference>
<evidence type="ECO:0000313" key="1">
    <source>
        <dbReference type="EMBL" id="MRG98202.1"/>
    </source>
</evidence>
<gene>
    <name evidence="1" type="ORF">GF068_40775</name>
</gene>
<protein>
    <submittedName>
        <fullName evidence="1">Uncharacterized protein</fullName>
    </submittedName>
</protein>
<accession>A0A6N7Q146</accession>
<comment type="caution">
    <text evidence="1">The sequence shown here is derived from an EMBL/GenBank/DDBJ whole genome shotgun (WGS) entry which is preliminary data.</text>
</comment>
<dbReference type="RefSeq" id="WP_153824976.1">
    <property type="nucleotide sequence ID" value="NZ_WJIE01000027.1"/>
</dbReference>